<organism evidence="1 2">
    <name type="scientific">Mycena metata</name>
    <dbReference type="NCBI Taxonomy" id="1033252"/>
    <lineage>
        <taxon>Eukaryota</taxon>
        <taxon>Fungi</taxon>
        <taxon>Dikarya</taxon>
        <taxon>Basidiomycota</taxon>
        <taxon>Agaricomycotina</taxon>
        <taxon>Agaricomycetes</taxon>
        <taxon>Agaricomycetidae</taxon>
        <taxon>Agaricales</taxon>
        <taxon>Marasmiineae</taxon>
        <taxon>Mycenaceae</taxon>
        <taxon>Mycena</taxon>
    </lineage>
</organism>
<reference evidence="1" key="1">
    <citation type="submission" date="2023-03" db="EMBL/GenBank/DDBJ databases">
        <title>Massive genome expansion in bonnet fungi (Mycena s.s.) driven by repeated elements and novel gene families across ecological guilds.</title>
        <authorList>
            <consortium name="Lawrence Berkeley National Laboratory"/>
            <person name="Harder C.B."/>
            <person name="Miyauchi S."/>
            <person name="Viragh M."/>
            <person name="Kuo A."/>
            <person name="Thoen E."/>
            <person name="Andreopoulos B."/>
            <person name="Lu D."/>
            <person name="Skrede I."/>
            <person name="Drula E."/>
            <person name="Henrissat B."/>
            <person name="Morin E."/>
            <person name="Kohler A."/>
            <person name="Barry K."/>
            <person name="LaButti K."/>
            <person name="Morin E."/>
            <person name="Salamov A."/>
            <person name="Lipzen A."/>
            <person name="Mereny Z."/>
            <person name="Hegedus B."/>
            <person name="Baldrian P."/>
            <person name="Stursova M."/>
            <person name="Weitz H."/>
            <person name="Taylor A."/>
            <person name="Grigoriev I.V."/>
            <person name="Nagy L.G."/>
            <person name="Martin F."/>
            <person name="Kauserud H."/>
        </authorList>
    </citation>
    <scope>NUCLEOTIDE SEQUENCE</scope>
    <source>
        <strain evidence="1">CBHHK182m</strain>
    </source>
</reference>
<keyword evidence="2" id="KW-1185">Reference proteome</keyword>
<comment type="caution">
    <text evidence="1">The sequence shown here is derived from an EMBL/GenBank/DDBJ whole genome shotgun (WGS) entry which is preliminary data.</text>
</comment>
<dbReference type="EMBL" id="JARKIB010000009">
    <property type="protein sequence ID" value="KAJ7776331.1"/>
    <property type="molecule type" value="Genomic_DNA"/>
</dbReference>
<accession>A0AAD7K455</accession>
<name>A0AAD7K455_9AGAR</name>
<protein>
    <recommendedName>
        <fullName evidence="3">F-box domain-containing protein</fullName>
    </recommendedName>
</protein>
<proteinExistence type="predicted"/>
<dbReference type="SUPFAM" id="SSF52047">
    <property type="entry name" value="RNI-like"/>
    <property type="match status" value="1"/>
</dbReference>
<evidence type="ECO:0000313" key="1">
    <source>
        <dbReference type="EMBL" id="KAJ7776331.1"/>
    </source>
</evidence>
<dbReference type="Proteomes" id="UP001215598">
    <property type="component" value="Unassembled WGS sequence"/>
</dbReference>
<evidence type="ECO:0008006" key="3">
    <source>
        <dbReference type="Google" id="ProtNLM"/>
    </source>
</evidence>
<sequence>MSLQVDADLVQVHQAKVDARLLDIDQSLGRLADLKALAEREEEDLSERIATIDLQRDSFLAPDHVKSLDDARFPLASARERCVYLQQEYDSQRAPLLRERAALEEPILLPKFSAAPMRRVPTEMLLEIFAAVQSSDNAGTSSPQPSGIQEPRRVGQGPIVLLSQVCAEWRAIVCGCPAFWSSFAFPLFSQTNVIGLVAIYLQRAKSAPLTVQLDLFQSQEDDGSTGVPAITLLAQHSQSLVDFRFVPPWGLGARGHFMYYGRDIRLPRLSPFHGNLPRLEVLSLPAWAADSFRAFTSAPQLHTLKLLGDDHQPHQGFFRDQIQSILLHNPDGPTVSWYRNLTHLTCYQELDSAGQMFIPQLQIPPAVTLPHLTSWQIEFRGMAGKTSNFGPLHLFHRFATPNLRRLSISFLNHPAEFIQWLRRAIDDPTFHLTTLILKDCVIRISDLLSILGCTTRLESLAIVGGYSTLITNRLFNFLSVSEDRPNNLAILSTLTISGSFIFQNSALVEMLESRTARQAAKGSCVCLKDVFLSLPDRAVEEDVVRRLRQLDGIKLYLQCLDGSKIMQRRL</sequence>
<gene>
    <name evidence="1" type="ORF">B0H16DRAFT_1879675</name>
</gene>
<dbReference type="AlphaFoldDB" id="A0AAD7K455"/>
<evidence type="ECO:0000313" key="2">
    <source>
        <dbReference type="Proteomes" id="UP001215598"/>
    </source>
</evidence>